<dbReference type="AlphaFoldDB" id="A0A4U1CAY8"/>
<sequence length="131" mass="15819">MEVINAGEIVEHAVRRQNINISELSRRMKVNRRTLYNWFQQKKLHLDVICAIGQVINYDFSKEFEEEFYNSGIKLAENDLNTRGGHQHISQESIYYWMEKYIALLEDYKRLLQTTRSEDFGRMNRPNEQEW</sequence>
<evidence type="ECO:0000313" key="1">
    <source>
        <dbReference type="EMBL" id="TKC03683.1"/>
    </source>
</evidence>
<dbReference type="RefSeq" id="WP_136837706.1">
    <property type="nucleotide sequence ID" value="NZ_SWBQ01000007.1"/>
</dbReference>
<dbReference type="OrthoDB" id="981159at2"/>
<reference evidence="1 2" key="1">
    <citation type="submission" date="2019-04" db="EMBL/GenBank/DDBJ databases">
        <title>Pedobacter sp. RP-3-15 sp. nov., isolated from Arctic soil.</title>
        <authorList>
            <person name="Dahal R.H."/>
            <person name="Kim D.-U."/>
        </authorList>
    </citation>
    <scope>NUCLEOTIDE SEQUENCE [LARGE SCALE GENOMIC DNA]</scope>
    <source>
        <strain evidence="1 2">RP-3-15</strain>
    </source>
</reference>
<keyword evidence="2" id="KW-1185">Reference proteome</keyword>
<proteinExistence type="predicted"/>
<evidence type="ECO:0000313" key="2">
    <source>
        <dbReference type="Proteomes" id="UP000307244"/>
    </source>
</evidence>
<organism evidence="1 2">
    <name type="scientific">Pedobacter frigoris</name>
    <dbReference type="NCBI Taxonomy" id="2571272"/>
    <lineage>
        <taxon>Bacteria</taxon>
        <taxon>Pseudomonadati</taxon>
        <taxon>Bacteroidota</taxon>
        <taxon>Sphingobacteriia</taxon>
        <taxon>Sphingobacteriales</taxon>
        <taxon>Sphingobacteriaceae</taxon>
        <taxon>Pedobacter</taxon>
    </lineage>
</organism>
<protein>
    <submittedName>
        <fullName evidence="1">Uncharacterized protein</fullName>
    </submittedName>
</protein>
<comment type="caution">
    <text evidence="1">The sequence shown here is derived from an EMBL/GenBank/DDBJ whole genome shotgun (WGS) entry which is preliminary data.</text>
</comment>
<accession>A0A4U1CAY8</accession>
<gene>
    <name evidence="1" type="ORF">FA047_19160</name>
</gene>
<name>A0A4U1CAY8_9SPHI</name>
<dbReference type="EMBL" id="SWBQ01000007">
    <property type="protein sequence ID" value="TKC03683.1"/>
    <property type="molecule type" value="Genomic_DNA"/>
</dbReference>
<dbReference type="Proteomes" id="UP000307244">
    <property type="component" value="Unassembled WGS sequence"/>
</dbReference>